<comment type="caution">
    <text evidence="1">The sequence shown here is derived from an EMBL/GenBank/DDBJ whole genome shotgun (WGS) entry which is preliminary data.</text>
</comment>
<evidence type="ECO:0008006" key="3">
    <source>
        <dbReference type="Google" id="ProtNLM"/>
    </source>
</evidence>
<protein>
    <recommendedName>
        <fullName evidence="3">MATH domain-containing protein</fullName>
    </recommendedName>
</protein>
<evidence type="ECO:0000313" key="2">
    <source>
        <dbReference type="Proteomes" id="UP001497382"/>
    </source>
</evidence>
<name>A0AAV1Z3B0_9ARAC</name>
<accession>A0AAV1Z3B0</accession>
<gene>
    <name evidence="1" type="ORF">LARSCL_LOCUS2730</name>
</gene>
<organism evidence="1 2">
    <name type="scientific">Larinioides sclopetarius</name>
    <dbReference type="NCBI Taxonomy" id="280406"/>
    <lineage>
        <taxon>Eukaryota</taxon>
        <taxon>Metazoa</taxon>
        <taxon>Ecdysozoa</taxon>
        <taxon>Arthropoda</taxon>
        <taxon>Chelicerata</taxon>
        <taxon>Arachnida</taxon>
        <taxon>Araneae</taxon>
        <taxon>Araneomorphae</taxon>
        <taxon>Entelegynae</taxon>
        <taxon>Araneoidea</taxon>
        <taxon>Araneidae</taxon>
        <taxon>Larinioides</taxon>
    </lineage>
</organism>
<sequence length="168" mass="19836">MEDDNFDPNMVDQVDDSKIFAKHKFENNFSLIDVLGLEEFKEELEYKTWCHTSSSWEIQIQMEKEVPFNNFNIFVTLRRIDLSNSVVHGLLLIWLLNIEGKKCPIPYRLECELDGRGAAYEVFAVDQHYRCLLRDDDYLTFPDDVLIVKVQLFVRRCCENKLLCCSKL</sequence>
<dbReference type="AlphaFoldDB" id="A0AAV1Z3B0"/>
<dbReference type="EMBL" id="CAXIEN010000019">
    <property type="protein sequence ID" value="CAL1265781.1"/>
    <property type="molecule type" value="Genomic_DNA"/>
</dbReference>
<proteinExistence type="predicted"/>
<evidence type="ECO:0000313" key="1">
    <source>
        <dbReference type="EMBL" id="CAL1265781.1"/>
    </source>
</evidence>
<keyword evidence="2" id="KW-1185">Reference proteome</keyword>
<reference evidence="1 2" key="1">
    <citation type="submission" date="2024-04" db="EMBL/GenBank/DDBJ databases">
        <authorList>
            <person name="Rising A."/>
            <person name="Reimegard J."/>
            <person name="Sonavane S."/>
            <person name="Akerstrom W."/>
            <person name="Nylinder S."/>
            <person name="Hedman E."/>
            <person name="Kallberg Y."/>
        </authorList>
    </citation>
    <scope>NUCLEOTIDE SEQUENCE [LARGE SCALE GENOMIC DNA]</scope>
</reference>
<dbReference type="Proteomes" id="UP001497382">
    <property type="component" value="Unassembled WGS sequence"/>
</dbReference>